<dbReference type="Proteomes" id="UP000433483">
    <property type="component" value="Unassembled WGS sequence"/>
</dbReference>
<name>A0A6A3UWY8_9STRA</name>
<proteinExistence type="predicted"/>
<evidence type="ECO:0000313" key="9">
    <source>
        <dbReference type="Proteomes" id="UP000440367"/>
    </source>
</evidence>
<comment type="caution">
    <text evidence="3">The sequence shown here is derived from an EMBL/GenBank/DDBJ whole genome shotgun (WGS) entry which is preliminary data.</text>
</comment>
<dbReference type="EMBL" id="QXGE01011475">
    <property type="protein sequence ID" value="KAE9258885.1"/>
    <property type="molecule type" value="Genomic_DNA"/>
</dbReference>
<feature type="domain" description="Myb-like" evidence="1">
    <location>
        <begin position="2"/>
        <end position="58"/>
    </location>
</feature>
<evidence type="ECO:0000313" key="6">
    <source>
        <dbReference type="Proteomes" id="UP000429523"/>
    </source>
</evidence>
<dbReference type="Proteomes" id="UP000440367">
    <property type="component" value="Unassembled WGS sequence"/>
</dbReference>
<dbReference type="AlphaFoldDB" id="A0A6A3UWY8"/>
<keyword evidence="7" id="KW-1185">Reference proteome</keyword>
<evidence type="ECO:0000313" key="5">
    <source>
        <dbReference type="EMBL" id="KAE9258885.1"/>
    </source>
</evidence>
<dbReference type="OrthoDB" id="105432at2759"/>
<dbReference type="EMBL" id="QXGF01010288">
    <property type="protein sequence ID" value="KAE8916459.1"/>
    <property type="molecule type" value="Genomic_DNA"/>
</dbReference>
<dbReference type="SMART" id="SM00717">
    <property type="entry name" value="SANT"/>
    <property type="match status" value="1"/>
</dbReference>
<dbReference type="CDD" id="cd00167">
    <property type="entry name" value="SANT"/>
    <property type="match status" value="1"/>
</dbReference>
<accession>A0A6A3UWY8</accession>
<gene>
    <name evidence="5" type="ORF">PF001_g33210</name>
    <name evidence="4" type="ORF">PF002_g32682</name>
    <name evidence="3" type="ORF">PF005_g33080</name>
    <name evidence="2" type="ORF">PF009_g33218</name>
</gene>
<dbReference type="EMBL" id="QXGD01007839">
    <property type="protein sequence ID" value="KAE9160167.1"/>
    <property type="molecule type" value="Genomic_DNA"/>
</dbReference>
<dbReference type="Proteomes" id="UP000437068">
    <property type="component" value="Unassembled WGS sequence"/>
</dbReference>
<evidence type="ECO:0000313" key="7">
    <source>
        <dbReference type="Proteomes" id="UP000433483"/>
    </source>
</evidence>
<reference evidence="6 7" key="1">
    <citation type="submission" date="2018-08" db="EMBL/GenBank/DDBJ databases">
        <title>Genomic investigation of the strawberry pathogen Phytophthora fragariae indicates pathogenicity is determined by transcriptional variation in three key races.</title>
        <authorList>
            <person name="Adams T.M."/>
            <person name="Armitage A.D."/>
            <person name="Sobczyk M.K."/>
            <person name="Bates H.J."/>
            <person name="Dunwell J.M."/>
            <person name="Nellist C.F."/>
            <person name="Harrison R.J."/>
        </authorList>
    </citation>
    <scope>NUCLEOTIDE SEQUENCE [LARGE SCALE GENOMIC DNA]</scope>
    <source>
        <strain evidence="5 8">A4</strain>
        <strain evidence="4 9">BC-1</strain>
        <strain evidence="3 7">NOV-27</strain>
        <strain evidence="2 6">NOV-9</strain>
    </source>
</reference>
<dbReference type="InterPro" id="IPR001005">
    <property type="entry name" value="SANT/Myb"/>
</dbReference>
<evidence type="ECO:0000313" key="3">
    <source>
        <dbReference type="EMBL" id="KAE9156799.1"/>
    </source>
</evidence>
<organism evidence="3 7">
    <name type="scientific">Phytophthora fragariae</name>
    <dbReference type="NCBI Taxonomy" id="53985"/>
    <lineage>
        <taxon>Eukaryota</taxon>
        <taxon>Sar</taxon>
        <taxon>Stramenopiles</taxon>
        <taxon>Oomycota</taxon>
        <taxon>Peronosporomycetes</taxon>
        <taxon>Peronosporales</taxon>
        <taxon>Peronosporaceae</taxon>
        <taxon>Phytophthora</taxon>
    </lineage>
</organism>
<dbReference type="Proteomes" id="UP000429523">
    <property type="component" value="Unassembled WGS sequence"/>
</dbReference>
<evidence type="ECO:0000313" key="2">
    <source>
        <dbReference type="EMBL" id="KAE8916459.1"/>
    </source>
</evidence>
<protein>
    <recommendedName>
        <fullName evidence="1">Myb-like domain-containing protein</fullName>
    </recommendedName>
</protein>
<evidence type="ECO:0000313" key="8">
    <source>
        <dbReference type="Proteomes" id="UP000437068"/>
    </source>
</evidence>
<dbReference type="Gene3D" id="1.10.10.60">
    <property type="entry name" value="Homeodomain-like"/>
    <property type="match status" value="1"/>
</dbReference>
<dbReference type="EMBL" id="QXGB01009602">
    <property type="protein sequence ID" value="KAE9156799.1"/>
    <property type="molecule type" value="Genomic_DNA"/>
</dbReference>
<evidence type="ECO:0000259" key="1">
    <source>
        <dbReference type="SMART" id="SM00717"/>
    </source>
</evidence>
<evidence type="ECO:0000313" key="4">
    <source>
        <dbReference type="EMBL" id="KAE9160167.1"/>
    </source>
</evidence>
<sequence length="80" mass="9218">MPGTTFLEEEDKQLVQIARDYAERGTGRIAWKDVAQKMKRRGRSPAELAQRVTSLKRTFGTDLSKFPRSFYTPVRATRGR</sequence>